<dbReference type="FunFam" id="1.20.1740.10:FF:000003">
    <property type="entry name" value="Y+L amino acid transporter 1 isoform X1"/>
    <property type="match status" value="1"/>
</dbReference>
<dbReference type="AlphaFoldDB" id="A0AA88YF52"/>
<evidence type="ECO:0000256" key="9">
    <source>
        <dbReference type="SAM" id="Phobius"/>
    </source>
</evidence>
<evidence type="ECO:0000256" key="6">
    <source>
        <dbReference type="ARBA" id="ARBA00022989"/>
    </source>
</evidence>
<dbReference type="Gene3D" id="1.20.1740.10">
    <property type="entry name" value="Amino acid/polyamine transporter I"/>
    <property type="match status" value="1"/>
</dbReference>
<name>A0AA88YF52_PINIB</name>
<feature type="compositionally biased region" description="Low complexity" evidence="8">
    <location>
        <begin position="16"/>
        <end position="29"/>
    </location>
</feature>
<evidence type="ECO:0000256" key="8">
    <source>
        <dbReference type="SAM" id="MobiDB-lite"/>
    </source>
</evidence>
<keyword evidence="11" id="KW-1185">Reference proteome</keyword>
<evidence type="ECO:0000256" key="2">
    <source>
        <dbReference type="ARBA" id="ARBA00007040"/>
    </source>
</evidence>
<reference evidence="10" key="1">
    <citation type="submission" date="2019-08" db="EMBL/GenBank/DDBJ databases">
        <title>The improved chromosome-level genome for the pearl oyster Pinctada fucata martensii using PacBio sequencing and Hi-C.</title>
        <authorList>
            <person name="Zheng Z."/>
        </authorList>
    </citation>
    <scope>NUCLEOTIDE SEQUENCE</scope>
    <source>
        <strain evidence="10">ZZ-2019</strain>
        <tissue evidence="10">Adductor muscle</tissue>
    </source>
</reference>
<feature type="transmembrane region" description="Helical" evidence="9">
    <location>
        <begin position="199"/>
        <end position="218"/>
    </location>
</feature>
<feature type="transmembrane region" description="Helical" evidence="9">
    <location>
        <begin position="167"/>
        <end position="187"/>
    </location>
</feature>
<organism evidence="10 11">
    <name type="scientific">Pinctada imbricata</name>
    <name type="common">Atlantic pearl-oyster</name>
    <name type="synonym">Pinctada martensii</name>
    <dbReference type="NCBI Taxonomy" id="66713"/>
    <lineage>
        <taxon>Eukaryota</taxon>
        <taxon>Metazoa</taxon>
        <taxon>Spiralia</taxon>
        <taxon>Lophotrochozoa</taxon>
        <taxon>Mollusca</taxon>
        <taxon>Bivalvia</taxon>
        <taxon>Autobranchia</taxon>
        <taxon>Pteriomorphia</taxon>
        <taxon>Pterioida</taxon>
        <taxon>Pterioidea</taxon>
        <taxon>Pteriidae</taxon>
        <taxon>Pinctada</taxon>
    </lineage>
</organism>
<dbReference type="GO" id="GO:0015179">
    <property type="term" value="F:L-amino acid transmembrane transporter activity"/>
    <property type="evidence" value="ECO:0007669"/>
    <property type="project" value="TreeGrafter"/>
</dbReference>
<gene>
    <name evidence="10" type="ORF">FSP39_019234</name>
</gene>
<evidence type="ECO:0000256" key="1">
    <source>
        <dbReference type="ARBA" id="ARBA00004651"/>
    </source>
</evidence>
<keyword evidence="6 9" id="KW-1133">Transmembrane helix</keyword>
<evidence type="ECO:0000313" key="11">
    <source>
        <dbReference type="Proteomes" id="UP001186944"/>
    </source>
</evidence>
<proteinExistence type="inferred from homology"/>
<comment type="similarity">
    <text evidence="2">Belongs to the amino acid-polyamine-organocation (APC) superfamily. L-type amino acid transporter (LAT) (TC 2.A.3.8) family.</text>
</comment>
<sequence length="504" mass="55448">MPTKNYTNGDVRRNRTLTSSSNTSSTSDSSLPVIERKVKLKKQINLFHAVCIIVGIIIGSGIFVSPVGILQNVKSVGMSCVMWTVCGLFSALCALCYAELGAAIPQSGGEYTYIRRAFGDFPAYLALWINFIIICPVCVAASCLIFATYILRPLYPDCDPPIQSVRLLAALVISFLIFINCINVKWATKIQVVITSSKLLALCLIIIIGFVYIGQGHVDNFKESFSGSDFSAGAIAISFYSGFWAFGGWSYLNFLADELIDPHRNLPLAIIISMAIVTIVYLVANIAYFAVLTPAEMLRSSAVAVTFAEQTVGVIAWLFPILIAISVMGSMNGTSLSMSRLFFVGAKNNHLPKIISMINYRFLTPAPSLLTILILTLVMQTFEEIFFLIEMMGFGFAIVLAGVFSGQIFLRYKEPEMERPIKLPIFLPMFLFLVTIFLLVLTCLQKPQESLLALILILAGIPLYIVGVAMDSKPKSCVNFVGKLTSCIQKVLLVVPQDKDTEWE</sequence>
<feature type="transmembrane region" description="Helical" evidence="9">
    <location>
        <begin position="450"/>
        <end position="470"/>
    </location>
</feature>
<keyword evidence="3" id="KW-0813">Transport</keyword>
<feature type="transmembrane region" description="Helical" evidence="9">
    <location>
        <begin position="230"/>
        <end position="254"/>
    </location>
</feature>
<feature type="transmembrane region" description="Helical" evidence="9">
    <location>
        <begin position="311"/>
        <end position="331"/>
    </location>
</feature>
<feature type="region of interest" description="Disordered" evidence="8">
    <location>
        <begin position="1"/>
        <end position="29"/>
    </location>
</feature>
<evidence type="ECO:0000256" key="5">
    <source>
        <dbReference type="ARBA" id="ARBA00022692"/>
    </source>
</evidence>
<feature type="transmembrane region" description="Helical" evidence="9">
    <location>
        <begin position="360"/>
        <end position="379"/>
    </location>
</feature>
<comment type="subcellular location">
    <subcellularLocation>
        <location evidence="1">Cell membrane</location>
        <topology evidence="1">Multi-pass membrane protein</topology>
    </subcellularLocation>
</comment>
<feature type="transmembrane region" description="Helical" evidence="9">
    <location>
        <begin position="425"/>
        <end position="444"/>
    </location>
</feature>
<dbReference type="PANTHER" id="PTHR11785:SF528">
    <property type="entry name" value="AMINO ACID TRANSPORTER PROTEIN JHI-21"/>
    <property type="match status" value="1"/>
</dbReference>
<dbReference type="InterPro" id="IPR050598">
    <property type="entry name" value="AminoAcid_Transporter"/>
</dbReference>
<dbReference type="Pfam" id="PF13520">
    <property type="entry name" value="AA_permease_2"/>
    <property type="match status" value="1"/>
</dbReference>
<dbReference type="GO" id="GO:0005886">
    <property type="term" value="C:plasma membrane"/>
    <property type="evidence" value="ECO:0007669"/>
    <property type="project" value="UniProtKB-SubCell"/>
</dbReference>
<protein>
    <submittedName>
        <fullName evidence="10">Uncharacterized protein</fullName>
    </submittedName>
</protein>
<dbReference type="Proteomes" id="UP001186944">
    <property type="component" value="Unassembled WGS sequence"/>
</dbReference>
<feature type="transmembrane region" description="Helical" evidence="9">
    <location>
        <begin position="266"/>
        <end position="291"/>
    </location>
</feature>
<dbReference type="EMBL" id="VSWD01000006">
    <property type="protein sequence ID" value="KAK3100395.1"/>
    <property type="molecule type" value="Genomic_DNA"/>
</dbReference>
<evidence type="ECO:0000313" key="10">
    <source>
        <dbReference type="EMBL" id="KAK3100395.1"/>
    </source>
</evidence>
<keyword evidence="5 9" id="KW-0812">Transmembrane</keyword>
<dbReference type="InterPro" id="IPR002293">
    <property type="entry name" value="AA/rel_permease1"/>
</dbReference>
<dbReference type="PANTHER" id="PTHR11785">
    <property type="entry name" value="AMINO ACID TRANSPORTER"/>
    <property type="match status" value="1"/>
</dbReference>
<evidence type="ECO:0000256" key="4">
    <source>
        <dbReference type="ARBA" id="ARBA00022475"/>
    </source>
</evidence>
<feature type="transmembrane region" description="Helical" evidence="9">
    <location>
        <begin position="385"/>
        <end position="404"/>
    </location>
</feature>
<dbReference type="PIRSF" id="PIRSF006060">
    <property type="entry name" value="AA_transporter"/>
    <property type="match status" value="1"/>
</dbReference>
<evidence type="ECO:0000256" key="7">
    <source>
        <dbReference type="ARBA" id="ARBA00023136"/>
    </source>
</evidence>
<feature type="transmembrane region" description="Helical" evidence="9">
    <location>
        <begin position="125"/>
        <end position="147"/>
    </location>
</feature>
<evidence type="ECO:0000256" key="3">
    <source>
        <dbReference type="ARBA" id="ARBA00022448"/>
    </source>
</evidence>
<feature type="transmembrane region" description="Helical" evidence="9">
    <location>
        <begin position="81"/>
        <end position="104"/>
    </location>
</feature>
<keyword evidence="4" id="KW-1003">Cell membrane</keyword>
<keyword evidence="7 9" id="KW-0472">Membrane</keyword>
<comment type="caution">
    <text evidence="10">The sequence shown here is derived from an EMBL/GenBank/DDBJ whole genome shotgun (WGS) entry which is preliminary data.</text>
</comment>
<accession>A0AA88YF52</accession>
<feature type="transmembrane region" description="Helical" evidence="9">
    <location>
        <begin position="46"/>
        <end position="69"/>
    </location>
</feature>